<evidence type="ECO:0000313" key="4">
    <source>
        <dbReference type="Proteomes" id="UP000199518"/>
    </source>
</evidence>
<protein>
    <submittedName>
        <fullName evidence="3">Phosphatidylglycerophosphate synthase</fullName>
    </submittedName>
</protein>
<evidence type="ECO:0000256" key="2">
    <source>
        <dbReference type="SAM" id="Phobius"/>
    </source>
</evidence>
<dbReference type="AlphaFoldDB" id="A0A1I3E946"/>
<organism evidence="3 4">
    <name type="scientific">Planctomicrobium piriforme</name>
    <dbReference type="NCBI Taxonomy" id="1576369"/>
    <lineage>
        <taxon>Bacteria</taxon>
        <taxon>Pseudomonadati</taxon>
        <taxon>Planctomycetota</taxon>
        <taxon>Planctomycetia</taxon>
        <taxon>Planctomycetales</taxon>
        <taxon>Planctomycetaceae</taxon>
        <taxon>Planctomicrobium</taxon>
    </lineage>
</organism>
<dbReference type="EMBL" id="FOQD01000004">
    <property type="protein sequence ID" value="SFH95497.1"/>
    <property type="molecule type" value="Genomic_DNA"/>
</dbReference>
<feature type="region of interest" description="Disordered" evidence="1">
    <location>
        <begin position="1"/>
        <end position="20"/>
    </location>
</feature>
<keyword evidence="2" id="KW-1133">Transmembrane helix</keyword>
<accession>A0A1I3E946</accession>
<dbReference type="Gene3D" id="1.20.120.1760">
    <property type="match status" value="1"/>
</dbReference>
<keyword evidence="2" id="KW-0472">Membrane</keyword>
<dbReference type="InterPro" id="IPR043130">
    <property type="entry name" value="CDP-OH_PTrfase_TM_dom"/>
</dbReference>
<reference evidence="4" key="1">
    <citation type="submission" date="2016-10" db="EMBL/GenBank/DDBJ databases">
        <authorList>
            <person name="Varghese N."/>
            <person name="Submissions S."/>
        </authorList>
    </citation>
    <scope>NUCLEOTIDE SEQUENCE [LARGE SCALE GENOMIC DNA]</scope>
    <source>
        <strain evidence="4">DSM 26348</strain>
    </source>
</reference>
<evidence type="ECO:0000256" key="1">
    <source>
        <dbReference type="SAM" id="MobiDB-lite"/>
    </source>
</evidence>
<dbReference type="STRING" id="1576369.SAMN05421753_104127"/>
<keyword evidence="4" id="KW-1185">Reference proteome</keyword>
<name>A0A1I3E946_9PLAN</name>
<evidence type="ECO:0000313" key="3">
    <source>
        <dbReference type="EMBL" id="SFH95497.1"/>
    </source>
</evidence>
<gene>
    <name evidence="3" type="ORF">SAMN05421753_104127</name>
</gene>
<proteinExistence type="predicted"/>
<feature type="transmembrane region" description="Helical" evidence="2">
    <location>
        <begin position="200"/>
        <end position="222"/>
    </location>
</feature>
<keyword evidence="2" id="KW-0812">Transmembrane</keyword>
<sequence length="245" mass="25255">MSILGDASSTGEGGPSARRPLKSRQWPLFQRLAAALAKSGITPNAISVASVFAAVAAGCCLAATSFVSDELIRRLLCFAAAVCIQLRLIANLLDGMVAVEGGKASAVGELYNEVPDRLSDPAILIGAGFASGGCPILGLTAALTSVFVAYVRAIGASVGAGQVFLGPFAKPQRMALMALTCLALTLLPIQYQPVHEKTGIGLMGVSLGVIIVGCVVTSIRRLRVIAAKMRLRAAEQESLNAPVDH</sequence>
<feature type="transmembrane region" description="Helical" evidence="2">
    <location>
        <begin position="122"/>
        <end position="153"/>
    </location>
</feature>
<dbReference type="Proteomes" id="UP000199518">
    <property type="component" value="Unassembled WGS sequence"/>
</dbReference>
<feature type="transmembrane region" description="Helical" evidence="2">
    <location>
        <begin position="75"/>
        <end position="93"/>
    </location>
</feature>
<dbReference type="OrthoDB" id="1034332at2"/>
<feature type="transmembrane region" description="Helical" evidence="2">
    <location>
        <begin position="45"/>
        <end position="68"/>
    </location>
</feature>